<dbReference type="OrthoDB" id="449734at2"/>
<dbReference type="AlphaFoldDB" id="A0A563VQJ2"/>
<sequence length="689" mass="78462">MVNNLLNKPRKVTVLLIFASALILLPSFLLLMASSWNTDDYLIAELYQVNGFNGLSERIFTWSPRFFSEIILYLYYNAVPWLGKPFTGGMILIIWLFLISSIFIFVRNIINNNSLCLQDKIFFLDRTKTNNKAENIYLQLLSPLLITLIFLAYLLDSQRPSTMFYLVVVSAAYVSTLAGIIFNLNFFINQSNTQSIAIVDLLQLIIFGIITSSSWEMGAIYQVCFSGSLFLLLLLTTFSTQFNYLPFSGLNKFNRWKLLIANLIPFSLSLYVLFLLQSNRVGAVEANNIKSLLTGNFTASFSTAVVQFFREIFFLNNPAWESHIDVYSFTYSLIYKLGFLLLLIILLYQVKVKLNAIAINACFLSIVPLIITNFIITFSGYYQLGITSPVRQTSFKSALIGLTIVLIALIITSLLSSKQDKATNKINICLLLNSPITLLVNFGLTITLLVNLQLNHLKQDISNFQDLIISNNRNWQENLNSNESFAVYTEVPASYIYRMYLEYGLYPSCDKPDNGRAVTYINYFDKQKLYATPFKRQGMDVQLEIISEEIKSLENKIYFACSYTLGNVEKINKVTNTGQVIDVKIDETVEVLGWAINPDKSKAKRIIITVENDKNLLVNIPLGIPRPDVAEYFNNPNLVDSGWKTTFTASPEWDGQTIAFKVWTYNPDTKIANFSQEFILNFYSNSKLK</sequence>
<evidence type="ECO:0000313" key="3">
    <source>
        <dbReference type="Proteomes" id="UP000320055"/>
    </source>
</evidence>
<feature type="transmembrane region" description="Helical" evidence="1">
    <location>
        <begin position="136"/>
        <end position="155"/>
    </location>
</feature>
<protein>
    <submittedName>
        <fullName evidence="2">Uncharacterized protein</fullName>
    </submittedName>
</protein>
<keyword evidence="1" id="KW-0472">Membrane</keyword>
<organism evidence="2 3">
    <name type="scientific">Hyella patelloides LEGE 07179</name>
    <dbReference type="NCBI Taxonomy" id="945734"/>
    <lineage>
        <taxon>Bacteria</taxon>
        <taxon>Bacillati</taxon>
        <taxon>Cyanobacteriota</taxon>
        <taxon>Cyanophyceae</taxon>
        <taxon>Pleurocapsales</taxon>
        <taxon>Hyellaceae</taxon>
        <taxon>Hyella</taxon>
    </lineage>
</organism>
<name>A0A563VQJ2_9CYAN</name>
<evidence type="ECO:0000256" key="1">
    <source>
        <dbReference type="SAM" id="Phobius"/>
    </source>
</evidence>
<dbReference type="RefSeq" id="WP_144864626.1">
    <property type="nucleotide sequence ID" value="NZ_LR213782.1"/>
</dbReference>
<feature type="transmembrane region" description="Helical" evidence="1">
    <location>
        <begin position="194"/>
        <end position="212"/>
    </location>
</feature>
<keyword evidence="1" id="KW-0812">Transmembrane</keyword>
<feature type="transmembrane region" description="Helical" evidence="1">
    <location>
        <begin position="357"/>
        <end position="378"/>
    </location>
</feature>
<feature type="transmembrane region" description="Helical" evidence="1">
    <location>
        <begin position="162"/>
        <end position="188"/>
    </location>
</feature>
<keyword evidence="3" id="KW-1185">Reference proteome</keyword>
<gene>
    <name evidence="2" type="ORF">H1P_210045</name>
</gene>
<feature type="transmembrane region" description="Helical" evidence="1">
    <location>
        <begin position="258"/>
        <end position="276"/>
    </location>
</feature>
<dbReference type="Proteomes" id="UP000320055">
    <property type="component" value="Unassembled WGS sequence"/>
</dbReference>
<reference evidence="2 3" key="1">
    <citation type="submission" date="2019-01" db="EMBL/GenBank/DDBJ databases">
        <authorList>
            <person name="Brito A."/>
        </authorList>
    </citation>
    <scope>NUCLEOTIDE SEQUENCE [LARGE SCALE GENOMIC DNA]</scope>
    <source>
        <strain evidence="2">1</strain>
    </source>
</reference>
<feature type="transmembrane region" description="Helical" evidence="1">
    <location>
        <begin position="219"/>
        <end position="238"/>
    </location>
</feature>
<accession>A0A563VQJ2</accession>
<proteinExistence type="predicted"/>
<keyword evidence="1" id="KW-1133">Transmembrane helix</keyword>
<feature type="transmembrane region" description="Helical" evidence="1">
    <location>
        <begin position="398"/>
        <end position="416"/>
    </location>
</feature>
<dbReference type="EMBL" id="CAACVJ010000124">
    <property type="protein sequence ID" value="VEP13664.1"/>
    <property type="molecule type" value="Genomic_DNA"/>
</dbReference>
<evidence type="ECO:0000313" key="2">
    <source>
        <dbReference type="EMBL" id="VEP13664.1"/>
    </source>
</evidence>
<feature type="transmembrane region" description="Helical" evidence="1">
    <location>
        <begin position="88"/>
        <end position="110"/>
    </location>
</feature>
<feature type="transmembrane region" description="Helical" evidence="1">
    <location>
        <begin position="329"/>
        <end position="350"/>
    </location>
</feature>
<feature type="transmembrane region" description="Helical" evidence="1">
    <location>
        <begin position="428"/>
        <end position="450"/>
    </location>
</feature>